<proteinExistence type="predicted"/>
<gene>
    <name evidence="3" type="ORF">Tco_0682388</name>
</gene>
<reference evidence="3" key="1">
    <citation type="journal article" date="2022" name="Int. J. Mol. Sci.">
        <title>Draft Genome of Tanacetum Coccineum: Genomic Comparison of Closely Related Tanacetum-Family Plants.</title>
        <authorList>
            <person name="Yamashiro T."/>
            <person name="Shiraishi A."/>
            <person name="Nakayama K."/>
            <person name="Satake H."/>
        </authorList>
    </citation>
    <scope>NUCLEOTIDE SEQUENCE</scope>
</reference>
<evidence type="ECO:0000259" key="2">
    <source>
        <dbReference type="Pfam" id="PF03732"/>
    </source>
</evidence>
<evidence type="ECO:0000256" key="1">
    <source>
        <dbReference type="SAM" id="MobiDB-lite"/>
    </source>
</evidence>
<feature type="non-terminal residue" evidence="3">
    <location>
        <position position="276"/>
    </location>
</feature>
<dbReference type="InterPro" id="IPR005162">
    <property type="entry name" value="Retrotrans_gag_dom"/>
</dbReference>
<evidence type="ECO:0000313" key="3">
    <source>
        <dbReference type="EMBL" id="GJS67823.1"/>
    </source>
</evidence>
<dbReference type="GO" id="GO:0003964">
    <property type="term" value="F:RNA-directed DNA polymerase activity"/>
    <property type="evidence" value="ECO:0007669"/>
    <property type="project" value="UniProtKB-KW"/>
</dbReference>
<keyword evidence="3" id="KW-0695">RNA-directed DNA polymerase</keyword>
<keyword evidence="4" id="KW-1185">Reference proteome</keyword>
<accession>A0ABQ4XSD9</accession>
<feature type="region of interest" description="Disordered" evidence="1">
    <location>
        <begin position="145"/>
        <end position="173"/>
    </location>
</feature>
<evidence type="ECO:0000313" key="4">
    <source>
        <dbReference type="Proteomes" id="UP001151760"/>
    </source>
</evidence>
<sequence>MESVQDMSGCGDDEKVKYTAGSFVGKALTLWNSQIYTRSREAAVGMSWEKFKTLTREEFYPVNEMQKLEIEFWNHAMVGAGHAAYTDRFYELARLVPHLVTPENKKIKRYIYGLAPQIRRMVATTKSETIHKDVQKARTLIDEAIRNGSLKRNPEKRRNGREHSRDRNVRDDNMRTKTGNAFAITTNPVRREYPGTIPKYAMRWTCKLRTLRRNSAYMVVVMLMISEVVLRAIADLKSNLDVSCFERLAGQLNHEPGVSFSTISRAAVPPAVRLEP</sequence>
<name>A0ABQ4XSD9_9ASTR</name>
<keyword evidence="3" id="KW-0808">Transferase</keyword>
<reference evidence="3" key="2">
    <citation type="submission" date="2022-01" db="EMBL/GenBank/DDBJ databases">
        <authorList>
            <person name="Yamashiro T."/>
            <person name="Shiraishi A."/>
            <person name="Satake H."/>
            <person name="Nakayama K."/>
        </authorList>
    </citation>
    <scope>NUCLEOTIDE SEQUENCE</scope>
</reference>
<feature type="domain" description="Retrotransposon gag" evidence="2">
    <location>
        <begin position="22"/>
        <end position="115"/>
    </location>
</feature>
<dbReference type="Proteomes" id="UP001151760">
    <property type="component" value="Unassembled WGS sequence"/>
</dbReference>
<dbReference type="EMBL" id="BQNB010009746">
    <property type="protein sequence ID" value="GJS67823.1"/>
    <property type="molecule type" value="Genomic_DNA"/>
</dbReference>
<protein>
    <submittedName>
        <fullName evidence="3">Reverse transcriptase domain-containing protein</fullName>
    </submittedName>
</protein>
<feature type="compositionally biased region" description="Basic and acidic residues" evidence="1">
    <location>
        <begin position="152"/>
        <end position="173"/>
    </location>
</feature>
<organism evidence="3 4">
    <name type="scientific">Tanacetum coccineum</name>
    <dbReference type="NCBI Taxonomy" id="301880"/>
    <lineage>
        <taxon>Eukaryota</taxon>
        <taxon>Viridiplantae</taxon>
        <taxon>Streptophyta</taxon>
        <taxon>Embryophyta</taxon>
        <taxon>Tracheophyta</taxon>
        <taxon>Spermatophyta</taxon>
        <taxon>Magnoliopsida</taxon>
        <taxon>eudicotyledons</taxon>
        <taxon>Gunneridae</taxon>
        <taxon>Pentapetalae</taxon>
        <taxon>asterids</taxon>
        <taxon>campanulids</taxon>
        <taxon>Asterales</taxon>
        <taxon>Asteraceae</taxon>
        <taxon>Asteroideae</taxon>
        <taxon>Anthemideae</taxon>
        <taxon>Anthemidinae</taxon>
        <taxon>Tanacetum</taxon>
    </lineage>
</organism>
<keyword evidence="3" id="KW-0548">Nucleotidyltransferase</keyword>
<comment type="caution">
    <text evidence="3">The sequence shown here is derived from an EMBL/GenBank/DDBJ whole genome shotgun (WGS) entry which is preliminary data.</text>
</comment>
<dbReference type="Pfam" id="PF03732">
    <property type="entry name" value="Retrotrans_gag"/>
    <property type="match status" value="1"/>
</dbReference>